<keyword evidence="5" id="KW-0805">Transcription regulation</keyword>
<dbReference type="PROSITE" id="PS50016">
    <property type="entry name" value="ZF_PHD_2"/>
    <property type="match status" value="1"/>
</dbReference>
<dbReference type="PROSITE" id="PS01359">
    <property type="entry name" value="ZF_PHD_1"/>
    <property type="match status" value="1"/>
</dbReference>
<keyword evidence="2" id="KW-0479">Metal-binding</keyword>
<gene>
    <name evidence="12" type="ORF">FPE_LOCUS31368</name>
</gene>
<dbReference type="PANTHER" id="PTHR46364">
    <property type="entry name" value="OS08G0421900 PROTEIN"/>
    <property type="match status" value="1"/>
</dbReference>
<proteinExistence type="inferred from homology"/>
<dbReference type="InterPro" id="IPR013083">
    <property type="entry name" value="Znf_RING/FYVE/PHD"/>
</dbReference>
<dbReference type="InterPro" id="IPR011011">
    <property type="entry name" value="Znf_FYVE_PHD"/>
</dbReference>
<keyword evidence="7" id="KW-0539">Nucleus</keyword>
<dbReference type="SMART" id="SM00439">
    <property type="entry name" value="BAH"/>
    <property type="match status" value="1"/>
</dbReference>
<evidence type="ECO:0000256" key="6">
    <source>
        <dbReference type="ARBA" id="ARBA00023163"/>
    </source>
</evidence>
<dbReference type="AlphaFoldDB" id="A0AAD2A971"/>
<evidence type="ECO:0000259" key="10">
    <source>
        <dbReference type="PROSITE" id="PS50016"/>
    </source>
</evidence>
<dbReference type="InterPro" id="IPR043151">
    <property type="entry name" value="BAH_sf"/>
</dbReference>
<sequence length="520" mass="58076">MAKTRPGKRDLDSYTIRGTNKVVRVGDCVLMRPSENDSAPYVARVEKIEADNRNNVKVRVRWYYRPEESVGGRRQFHGAKELFLSDHFDTQSAHTIEEKCIVHTFKNYTKLENVGPEDYYCRFEYKPTTGAFLPDRVAVYCKCEMPYNPDDLMIQCEECKDWYHPACVGMNAEQAKELDHFVCSDCASDMDVKKSRNTALPNGKVEPKRQKSHVASTAAGNYGVPNCMWWMVSDYMVEPVEWRHLHVLEFLLFRLLATRVPVIKPSRLTALWLLALQLEGQTEVTPVLLVTVKKLAGVGLSAMALEFMGFVLVANPINGDFIAEPIPFSVPGIMIPETSAKVFIFPIFSSRWPDYSDHRRNPADVLKHDILAPGHQIWAAWSPMNVLNPILSGKPIMAEGFTAYSLYPAAPFGVGAGLVDPIRALDPGPIFSSGYEDYLSFLCSLQNSDPTKIRIAMGGSCAATFINPADLNLPSVTISVPSGSRRVKAAVVQRNRDSVDSTEIHCRLATCKAKGKFRGT</sequence>
<dbReference type="InterPro" id="IPR001965">
    <property type="entry name" value="Znf_PHD"/>
</dbReference>
<feature type="domain" description="PHD-type" evidence="10">
    <location>
        <begin position="138"/>
        <end position="189"/>
    </location>
</feature>
<dbReference type="FunFam" id="2.30.30.490:FF:000019">
    <property type="entry name" value="Chromatin remodeling protein EBS"/>
    <property type="match status" value="1"/>
</dbReference>
<evidence type="ECO:0000256" key="8">
    <source>
        <dbReference type="ARBA" id="ARBA00060739"/>
    </source>
</evidence>
<dbReference type="Gene3D" id="3.30.40.10">
    <property type="entry name" value="Zinc/RING finger domain, C3HC4 (zinc finger)"/>
    <property type="match status" value="1"/>
</dbReference>
<comment type="similarity">
    <text evidence="8">Belongs to the SHL1/EBS protein family.</text>
</comment>
<organism evidence="12 13">
    <name type="scientific">Fraxinus pennsylvanica</name>
    <dbReference type="NCBI Taxonomy" id="56036"/>
    <lineage>
        <taxon>Eukaryota</taxon>
        <taxon>Viridiplantae</taxon>
        <taxon>Streptophyta</taxon>
        <taxon>Embryophyta</taxon>
        <taxon>Tracheophyta</taxon>
        <taxon>Spermatophyta</taxon>
        <taxon>Magnoliopsida</taxon>
        <taxon>eudicotyledons</taxon>
        <taxon>Gunneridae</taxon>
        <taxon>Pentapetalae</taxon>
        <taxon>asterids</taxon>
        <taxon>lamiids</taxon>
        <taxon>Lamiales</taxon>
        <taxon>Oleaceae</taxon>
        <taxon>Oleeae</taxon>
        <taxon>Fraxinus</taxon>
    </lineage>
</organism>
<dbReference type="GO" id="GO:0005634">
    <property type="term" value="C:nucleus"/>
    <property type="evidence" value="ECO:0007669"/>
    <property type="project" value="UniProtKB-SubCell"/>
</dbReference>
<dbReference type="InterPro" id="IPR019786">
    <property type="entry name" value="Zinc_finger_PHD-type_CS"/>
</dbReference>
<comment type="subcellular location">
    <subcellularLocation>
        <location evidence="1">Nucleus</location>
    </subcellularLocation>
</comment>
<dbReference type="SMART" id="SM00249">
    <property type="entry name" value="PHD"/>
    <property type="match status" value="1"/>
</dbReference>
<dbReference type="SUPFAM" id="SSF57903">
    <property type="entry name" value="FYVE/PHD zinc finger"/>
    <property type="match status" value="1"/>
</dbReference>
<dbReference type="EMBL" id="OU503055">
    <property type="protein sequence ID" value="CAI9783938.1"/>
    <property type="molecule type" value="Genomic_DNA"/>
</dbReference>
<evidence type="ECO:0000256" key="9">
    <source>
        <dbReference type="PROSITE-ProRule" id="PRU00146"/>
    </source>
</evidence>
<dbReference type="GO" id="GO:0003682">
    <property type="term" value="F:chromatin binding"/>
    <property type="evidence" value="ECO:0007669"/>
    <property type="project" value="InterPro"/>
</dbReference>
<evidence type="ECO:0000259" key="11">
    <source>
        <dbReference type="PROSITE" id="PS51038"/>
    </source>
</evidence>
<name>A0AAD2A971_9LAMI</name>
<evidence type="ECO:0000256" key="7">
    <source>
        <dbReference type="ARBA" id="ARBA00023242"/>
    </source>
</evidence>
<evidence type="ECO:0000313" key="12">
    <source>
        <dbReference type="EMBL" id="CAI9783938.1"/>
    </source>
</evidence>
<evidence type="ECO:0000256" key="4">
    <source>
        <dbReference type="ARBA" id="ARBA00022833"/>
    </source>
</evidence>
<feature type="domain" description="BAH" evidence="11">
    <location>
        <begin position="21"/>
        <end position="136"/>
    </location>
</feature>
<dbReference type="Pfam" id="PF00628">
    <property type="entry name" value="PHD"/>
    <property type="match status" value="1"/>
</dbReference>
<dbReference type="Pfam" id="PF01426">
    <property type="entry name" value="BAH"/>
    <property type="match status" value="1"/>
</dbReference>
<dbReference type="CDD" id="cd04714">
    <property type="entry name" value="BAH_BAHCC1"/>
    <property type="match status" value="1"/>
</dbReference>
<reference evidence="12" key="1">
    <citation type="submission" date="2023-05" db="EMBL/GenBank/DDBJ databases">
        <authorList>
            <person name="Huff M."/>
        </authorList>
    </citation>
    <scope>NUCLEOTIDE SEQUENCE</scope>
</reference>
<evidence type="ECO:0000256" key="3">
    <source>
        <dbReference type="ARBA" id="ARBA00022771"/>
    </source>
</evidence>
<dbReference type="InterPro" id="IPR019787">
    <property type="entry name" value="Znf_PHD-finger"/>
</dbReference>
<accession>A0AAD2A971</accession>
<evidence type="ECO:0000256" key="1">
    <source>
        <dbReference type="ARBA" id="ARBA00004123"/>
    </source>
</evidence>
<keyword evidence="6" id="KW-0804">Transcription</keyword>
<dbReference type="InterPro" id="IPR001025">
    <property type="entry name" value="BAH_dom"/>
</dbReference>
<evidence type="ECO:0000313" key="13">
    <source>
        <dbReference type="Proteomes" id="UP000834106"/>
    </source>
</evidence>
<keyword evidence="3 9" id="KW-0863">Zinc-finger</keyword>
<keyword evidence="4" id="KW-0862">Zinc</keyword>
<evidence type="ECO:0000256" key="2">
    <source>
        <dbReference type="ARBA" id="ARBA00022723"/>
    </source>
</evidence>
<protein>
    <submittedName>
        <fullName evidence="12">Uncharacterized protein</fullName>
    </submittedName>
</protein>
<evidence type="ECO:0000256" key="5">
    <source>
        <dbReference type="ARBA" id="ARBA00023015"/>
    </source>
</evidence>
<keyword evidence="13" id="KW-1185">Reference proteome</keyword>
<dbReference type="Proteomes" id="UP000834106">
    <property type="component" value="Chromosome 20"/>
</dbReference>
<dbReference type="PROSITE" id="PS51038">
    <property type="entry name" value="BAH"/>
    <property type="match status" value="1"/>
</dbReference>
<dbReference type="Gene3D" id="2.30.30.490">
    <property type="match status" value="1"/>
</dbReference>
<dbReference type="GO" id="GO:0008270">
    <property type="term" value="F:zinc ion binding"/>
    <property type="evidence" value="ECO:0007669"/>
    <property type="project" value="UniProtKB-KW"/>
</dbReference>